<gene>
    <name evidence="1" type="ORF">AVEN_1323_1</name>
</gene>
<dbReference type="GO" id="GO:0003676">
    <property type="term" value="F:nucleic acid binding"/>
    <property type="evidence" value="ECO:0007669"/>
    <property type="project" value="InterPro"/>
</dbReference>
<dbReference type="Proteomes" id="UP000499080">
    <property type="component" value="Unassembled WGS sequence"/>
</dbReference>
<comment type="caution">
    <text evidence="1">The sequence shown here is derived from an EMBL/GenBank/DDBJ whole genome shotgun (WGS) entry which is preliminary data.</text>
</comment>
<proteinExistence type="predicted"/>
<sequence length="96" mass="11114">MNFRIPGLDVLVRMTSLCSHGASKSSYLTPCDFFLGGHIQDFVFVPPLPKTLEEFRERIHAALMIIGRIMLQNVWNEFDYRLDVCRVTLVAHIEYL</sequence>
<dbReference type="PANTHER" id="PTHR47326">
    <property type="entry name" value="TRANSPOSABLE ELEMENT TC3 TRANSPOSASE-LIKE PROTEIN"/>
    <property type="match status" value="1"/>
</dbReference>
<accession>A0A4Y2D4G1</accession>
<keyword evidence="2" id="KW-1185">Reference proteome</keyword>
<organism evidence="1 2">
    <name type="scientific">Araneus ventricosus</name>
    <name type="common">Orbweaver spider</name>
    <name type="synonym">Epeira ventricosa</name>
    <dbReference type="NCBI Taxonomy" id="182803"/>
    <lineage>
        <taxon>Eukaryota</taxon>
        <taxon>Metazoa</taxon>
        <taxon>Ecdysozoa</taxon>
        <taxon>Arthropoda</taxon>
        <taxon>Chelicerata</taxon>
        <taxon>Arachnida</taxon>
        <taxon>Araneae</taxon>
        <taxon>Araneomorphae</taxon>
        <taxon>Entelegynae</taxon>
        <taxon>Araneoidea</taxon>
        <taxon>Araneidae</taxon>
        <taxon>Araneus</taxon>
    </lineage>
</organism>
<protein>
    <submittedName>
        <fullName evidence="1">Uncharacterized protein</fullName>
    </submittedName>
</protein>
<dbReference type="InterPro" id="IPR036397">
    <property type="entry name" value="RNaseH_sf"/>
</dbReference>
<dbReference type="PANTHER" id="PTHR47326:SF1">
    <property type="entry name" value="HTH PSQ-TYPE DOMAIN-CONTAINING PROTEIN"/>
    <property type="match status" value="1"/>
</dbReference>
<dbReference type="EMBL" id="BGPR01000293">
    <property type="protein sequence ID" value="GBM10987.1"/>
    <property type="molecule type" value="Genomic_DNA"/>
</dbReference>
<name>A0A4Y2D4G1_ARAVE</name>
<reference evidence="1 2" key="1">
    <citation type="journal article" date="2019" name="Sci. Rep.">
        <title>Orb-weaving spider Araneus ventricosus genome elucidates the spidroin gene catalogue.</title>
        <authorList>
            <person name="Kono N."/>
            <person name="Nakamura H."/>
            <person name="Ohtoshi R."/>
            <person name="Moran D.A.P."/>
            <person name="Shinohara A."/>
            <person name="Yoshida Y."/>
            <person name="Fujiwara M."/>
            <person name="Mori M."/>
            <person name="Tomita M."/>
            <person name="Arakawa K."/>
        </authorList>
    </citation>
    <scope>NUCLEOTIDE SEQUENCE [LARGE SCALE GENOMIC DNA]</scope>
</reference>
<evidence type="ECO:0000313" key="1">
    <source>
        <dbReference type="EMBL" id="GBM10987.1"/>
    </source>
</evidence>
<evidence type="ECO:0000313" key="2">
    <source>
        <dbReference type="Proteomes" id="UP000499080"/>
    </source>
</evidence>
<dbReference type="AlphaFoldDB" id="A0A4Y2D4G1"/>
<dbReference type="Gene3D" id="3.30.420.10">
    <property type="entry name" value="Ribonuclease H-like superfamily/Ribonuclease H"/>
    <property type="match status" value="1"/>
</dbReference>